<evidence type="ECO:0000313" key="1">
    <source>
        <dbReference type="EMBL" id="JAH08252.1"/>
    </source>
</evidence>
<dbReference type="EMBL" id="GBXM01100325">
    <property type="protein sequence ID" value="JAH08252.1"/>
    <property type="molecule type" value="Transcribed_RNA"/>
</dbReference>
<sequence>MTYENFPEINILAFFCQILSQLKQQMYGGTLPLNESYCINI</sequence>
<reference evidence="1" key="1">
    <citation type="submission" date="2014-11" db="EMBL/GenBank/DDBJ databases">
        <authorList>
            <person name="Amaro Gonzalez C."/>
        </authorList>
    </citation>
    <scope>NUCLEOTIDE SEQUENCE</scope>
</reference>
<accession>A0A0E9PVG6</accession>
<reference evidence="1" key="2">
    <citation type="journal article" date="2015" name="Fish Shellfish Immunol.">
        <title>Early steps in the European eel (Anguilla anguilla)-Vibrio vulnificus interaction in the gills: Role of the RtxA13 toxin.</title>
        <authorList>
            <person name="Callol A."/>
            <person name="Pajuelo D."/>
            <person name="Ebbesson L."/>
            <person name="Teles M."/>
            <person name="MacKenzie S."/>
            <person name="Amaro C."/>
        </authorList>
    </citation>
    <scope>NUCLEOTIDE SEQUENCE</scope>
</reference>
<proteinExistence type="predicted"/>
<organism evidence="1">
    <name type="scientific">Anguilla anguilla</name>
    <name type="common">European freshwater eel</name>
    <name type="synonym">Muraena anguilla</name>
    <dbReference type="NCBI Taxonomy" id="7936"/>
    <lineage>
        <taxon>Eukaryota</taxon>
        <taxon>Metazoa</taxon>
        <taxon>Chordata</taxon>
        <taxon>Craniata</taxon>
        <taxon>Vertebrata</taxon>
        <taxon>Euteleostomi</taxon>
        <taxon>Actinopterygii</taxon>
        <taxon>Neopterygii</taxon>
        <taxon>Teleostei</taxon>
        <taxon>Anguilliformes</taxon>
        <taxon>Anguillidae</taxon>
        <taxon>Anguilla</taxon>
    </lineage>
</organism>
<dbReference type="AlphaFoldDB" id="A0A0E9PVG6"/>
<name>A0A0E9PVG6_ANGAN</name>
<protein>
    <submittedName>
        <fullName evidence="1">Uncharacterized protein</fullName>
    </submittedName>
</protein>